<dbReference type="InterPro" id="IPR045865">
    <property type="entry name" value="ACT-like_dom_sf"/>
</dbReference>
<keyword evidence="1" id="KW-0560">Oxidoreductase</keyword>
<dbReference type="PROSITE" id="PS51671">
    <property type="entry name" value="ACT"/>
    <property type="match status" value="1"/>
</dbReference>
<dbReference type="InterPro" id="IPR002912">
    <property type="entry name" value="ACT_dom"/>
</dbReference>
<dbReference type="Pfam" id="PF00742">
    <property type="entry name" value="Homoserine_dh"/>
    <property type="match status" value="1"/>
</dbReference>
<dbReference type="Proteomes" id="UP000289022">
    <property type="component" value="Unassembled WGS sequence"/>
</dbReference>
<evidence type="ECO:0000313" key="4">
    <source>
        <dbReference type="Proteomes" id="UP000289022"/>
    </source>
</evidence>
<dbReference type="AlphaFoldDB" id="A0A438X7M9"/>
<dbReference type="PANTHER" id="PTHR43331:SF1">
    <property type="entry name" value="HOMOSERINE DEHYDROGENASE"/>
    <property type="match status" value="1"/>
</dbReference>
<dbReference type="GO" id="GO:0004412">
    <property type="term" value="F:homoserine dehydrogenase activity"/>
    <property type="evidence" value="ECO:0007669"/>
    <property type="project" value="TreeGrafter"/>
</dbReference>
<dbReference type="CDD" id="cd04881">
    <property type="entry name" value="ACT_HSDH-Hom"/>
    <property type="match status" value="1"/>
</dbReference>
<feature type="non-terminal residue" evidence="3">
    <location>
        <position position="1"/>
    </location>
</feature>
<dbReference type="Pfam" id="PF01842">
    <property type="entry name" value="ACT"/>
    <property type="match status" value="1"/>
</dbReference>
<dbReference type="GO" id="GO:0009088">
    <property type="term" value="P:threonine biosynthetic process"/>
    <property type="evidence" value="ECO:0007669"/>
    <property type="project" value="TreeGrafter"/>
</dbReference>
<comment type="caution">
    <text evidence="3">The sequence shown here is derived from an EMBL/GenBank/DDBJ whole genome shotgun (WGS) entry which is preliminary data.</text>
</comment>
<proteinExistence type="predicted"/>
<evidence type="ECO:0000259" key="2">
    <source>
        <dbReference type="PROSITE" id="PS51671"/>
    </source>
</evidence>
<feature type="domain" description="ACT" evidence="2">
    <location>
        <begin position="77"/>
        <end position="152"/>
    </location>
</feature>
<sequence>ECMLSKVDGVMNAISVIGDKVGETLYYGAGAGGEPTASAVISDIIEIARKKSSLMLGFETPQKLPLKPKEEIQCAYYARLLVSDEKGVFSQISAILAQNDISLNNVLQKEIPQSNKAKILFSTHTTNEKSMLNALKELENLQSVLDTPKMIRLEN</sequence>
<gene>
    <name evidence="3" type="ORF">EC518_09175</name>
</gene>
<organism evidence="3 4">
    <name type="scientific">Helicobacter pylori</name>
    <name type="common">Campylobacter pylori</name>
    <dbReference type="NCBI Taxonomy" id="210"/>
    <lineage>
        <taxon>Bacteria</taxon>
        <taxon>Pseudomonadati</taxon>
        <taxon>Campylobacterota</taxon>
        <taxon>Epsilonproteobacteria</taxon>
        <taxon>Campylobacterales</taxon>
        <taxon>Helicobacteraceae</taxon>
        <taxon>Helicobacter</taxon>
    </lineage>
</organism>
<protein>
    <submittedName>
        <fullName evidence="3">ACT domain-containing protein</fullName>
    </submittedName>
</protein>
<dbReference type="EMBL" id="RJGP01000612">
    <property type="protein sequence ID" value="RVZ32711.1"/>
    <property type="molecule type" value="Genomic_DNA"/>
</dbReference>
<accession>A0A438X7M9</accession>
<dbReference type="PANTHER" id="PTHR43331">
    <property type="entry name" value="HOMOSERINE DEHYDROGENASE"/>
    <property type="match status" value="1"/>
</dbReference>
<dbReference type="Gene3D" id="3.30.360.10">
    <property type="entry name" value="Dihydrodipicolinate Reductase, domain 2"/>
    <property type="match status" value="1"/>
</dbReference>
<dbReference type="SUPFAM" id="SSF55021">
    <property type="entry name" value="ACT-like"/>
    <property type="match status" value="1"/>
</dbReference>
<dbReference type="Gene3D" id="3.40.50.720">
    <property type="entry name" value="NAD(P)-binding Rossmann-like Domain"/>
    <property type="match status" value="1"/>
</dbReference>
<reference evidence="3 4" key="1">
    <citation type="submission" date="2018-11" db="EMBL/GenBank/DDBJ databases">
        <title>Genetic determinants and prediction of antibiotic resistance phenotypes in Helicobacter pylori.</title>
        <authorList>
            <person name="Wagner K."/>
        </authorList>
    </citation>
    <scope>NUCLEOTIDE SEQUENCE [LARGE SCALE GENOMIC DNA]</scope>
    <source>
        <strain evidence="3 4">ZH70</strain>
    </source>
</reference>
<evidence type="ECO:0000313" key="3">
    <source>
        <dbReference type="EMBL" id="RVZ32711.1"/>
    </source>
</evidence>
<evidence type="ECO:0000256" key="1">
    <source>
        <dbReference type="ARBA" id="ARBA00023002"/>
    </source>
</evidence>
<dbReference type="InterPro" id="IPR001342">
    <property type="entry name" value="HDH_cat"/>
</dbReference>
<name>A0A438X7M9_HELPX</name>
<dbReference type="Gene3D" id="3.30.70.260">
    <property type="match status" value="1"/>
</dbReference>